<name>A0AAW7XKL1_9GAMM</name>
<keyword evidence="5 10" id="KW-0520">NAD</keyword>
<dbReference type="GO" id="GO:0019285">
    <property type="term" value="P:glycine betaine biosynthetic process from choline"/>
    <property type="evidence" value="ECO:0007669"/>
    <property type="project" value="UniProtKB-UniRule"/>
</dbReference>
<feature type="binding site" evidence="10">
    <location>
        <position position="241"/>
    </location>
    <ligand>
        <name>K(+)</name>
        <dbReference type="ChEBI" id="CHEBI:29103"/>
        <label>2</label>
    </ligand>
</feature>
<feature type="active site" description="Charge relay system" evidence="10">
    <location>
        <position position="159"/>
    </location>
</feature>
<comment type="function">
    <text evidence="10">Involved in the biosynthesis of the osmoprotectant glycine betaine. Catalyzes the irreversible oxidation of betaine aldehyde to the corresponding acid.</text>
</comment>
<evidence type="ECO:0000256" key="7">
    <source>
        <dbReference type="ARBA" id="ARBA00051919"/>
    </source>
</evidence>
<feature type="site" description="Seems to be a necessary countercharge to the potassium cations" evidence="10">
    <location>
        <position position="243"/>
    </location>
</feature>
<feature type="binding site" evidence="10">
    <location>
        <begin position="173"/>
        <end position="176"/>
    </location>
    <ligand>
        <name>NAD(+)</name>
        <dbReference type="ChEBI" id="CHEBI:57540"/>
    </ligand>
</feature>
<organism evidence="14 15">
    <name type="scientific">Neptunomonas phycophila</name>
    <dbReference type="NCBI Taxonomy" id="1572645"/>
    <lineage>
        <taxon>Bacteria</taxon>
        <taxon>Pseudomonadati</taxon>
        <taxon>Pseudomonadota</taxon>
        <taxon>Gammaproteobacteria</taxon>
        <taxon>Oceanospirillales</taxon>
        <taxon>Oceanospirillaceae</taxon>
        <taxon>Neptunomonas</taxon>
    </lineage>
</organism>
<evidence type="ECO:0000256" key="8">
    <source>
        <dbReference type="ARBA" id="ARBA00052192"/>
    </source>
</evidence>
<dbReference type="FunFam" id="3.40.605.10:FF:000026">
    <property type="entry name" value="Aldehyde dehydrogenase, putative"/>
    <property type="match status" value="1"/>
</dbReference>
<dbReference type="GO" id="GO:0046872">
    <property type="term" value="F:metal ion binding"/>
    <property type="evidence" value="ECO:0007669"/>
    <property type="project" value="UniProtKB-KW"/>
</dbReference>
<feature type="binding site" evidence="10">
    <location>
        <position position="249"/>
    </location>
    <ligand>
        <name>NAD(+)</name>
        <dbReference type="ChEBI" id="CHEBI:57540"/>
    </ligand>
</feature>
<dbReference type="PROSITE" id="PS00070">
    <property type="entry name" value="ALDEHYDE_DEHYDR_CYS"/>
    <property type="match status" value="1"/>
</dbReference>
<dbReference type="FunFam" id="3.40.309.10:FF:000014">
    <property type="entry name" value="NAD/NADP-dependent betaine aldehyde dehydrogenase"/>
    <property type="match status" value="1"/>
</dbReference>
<comment type="pathway">
    <text evidence="10">Amine and polyamine biosynthesis; betaine biosynthesis via choline pathway; betaine from betaine aldehyde: step 1/1.</text>
</comment>
<dbReference type="Proteomes" id="UP001169862">
    <property type="component" value="Unassembled WGS sequence"/>
</dbReference>
<dbReference type="RefSeq" id="WP_303549608.1">
    <property type="nucleotide sequence ID" value="NZ_JAUOPG010000004.1"/>
</dbReference>
<comment type="catalytic activity">
    <reaction evidence="7">
        <text>betaine aldehyde + NADP(+) + H2O = glycine betaine + NADPH + 2 H(+)</text>
        <dbReference type="Rhea" id="RHEA:30067"/>
        <dbReference type="ChEBI" id="CHEBI:15377"/>
        <dbReference type="ChEBI" id="CHEBI:15378"/>
        <dbReference type="ChEBI" id="CHEBI:15710"/>
        <dbReference type="ChEBI" id="CHEBI:17750"/>
        <dbReference type="ChEBI" id="CHEBI:57783"/>
        <dbReference type="ChEBI" id="CHEBI:58349"/>
    </reaction>
    <physiologicalReaction direction="left-to-right" evidence="7">
        <dbReference type="Rhea" id="RHEA:30068"/>
    </physiologicalReaction>
</comment>
<dbReference type="EMBL" id="JAUOPG010000004">
    <property type="protein sequence ID" value="MDO6453375.1"/>
    <property type="molecule type" value="Genomic_DNA"/>
</dbReference>
<dbReference type="GO" id="GO:0008802">
    <property type="term" value="F:betaine-aldehyde dehydrogenase (NAD+) activity"/>
    <property type="evidence" value="ECO:0007669"/>
    <property type="project" value="UniProtKB-UniRule"/>
</dbReference>
<feature type="domain" description="Aldehyde dehydrogenase" evidence="13">
    <location>
        <begin position="17"/>
        <end position="474"/>
    </location>
</feature>
<feature type="binding site" evidence="10">
    <location>
        <position position="23"/>
    </location>
    <ligand>
        <name>K(+)</name>
        <dbReference type="ChEBI" id="CHEBI:29103"/>
        <label>1</label>
    </ligand>
</feature>
<reference evidence="14" key="1">
    <citation type="submission" date="2023-07" db="EMBL/GenBank/DDBJ databases">
        <title>Genome content predicts the carbon catabolic preferences of heterotrophic bacteria.</title>
        <authorList>
            <person name="Gralka M."/>
        </authorList>
    </citation>
    <scope>NUCLEOTIDE SEQUENCE</scope>
    <source>
        <strain evidence="14">I2M16</strain>
    </source>
</reference>
<dbReference type="InterPro" id="IPR016160">
    <property type="entry name" value="Ald_DH_CS_CYS"/>
</dbReference>
<dbReference type="InterPro" id="IPR029510">
    <property type="entry name" value="Ald_DH_CS_GLU"/>
</dbReference>
<evidence type="ECO:0000313" key="14">
    <source>
        <dbReference type="EMBL" id="MDO6453375.1"/>
    </source>
</evidence>
<feature type="binding site" evidence="10">
    <location>
        <position position="90"/>
    </location>
    <ligand>
        <name>K(+)</name>
        <dbReference type="ChEBI" id="CHEBI:29103"/>
        <label>1</label>
    </ligand>
</feature>
<proteinExistence type="inferred from homology"/>
<feature type="binding site" evidence="10">
    <location>
        <position position="455"/>
    </location>
    <ligand>
        <name>K(+)</name>
        <dbReference type="ChEBI" id="CHEBI:29103"/>
        <label>2</label>
    </ligand>
</feature>
<evidence type="ECO:0000259" key="13">
    <source>
        <dbReference type="Pfam" id="PF00171"/>
    </source>
</evidence>
<dbReference type="Gene3D" id="3.40.309.10">
    <property type="entry name" value="Aldehyde Dehydrogenase, Chain A, domain 2"/>
    <property type="match status" value="1"/>
</dbReference>
<feature type="active site" evidence="11">
    <location>
        <position position="247"/>
    </location>
</feature>
<keyword evidence="6 10" id="KW-0558">Oxidation</keyword>
<dbReference type="Pfam" id="PF00171">
    <property type="entry name" value="Aldedh"/>
    <property type="match status" value="1"/>
</dbReference>
<feature type="binding site" evidence="10">
    <location>
        <position position="382"/>
    </location>
    <ligand>
        <name>NAD(+)</name>
        <dbReference type="ChEBI" id="CHEBI:57540"/>
    </ligand>
</feature>
<feature type="active site" description="Proton acceptor" evidence="10">
    <location>
        <position position="247"/>
    </location>
</feature>
<dbReference type="InterPro" id="IPR016163">
    <property type="entry name" value="Ald_DH_C"/>
</dbReference>
<dbReference type="NCBIfam" id="NF009725">
    <property type="entry name" value="PRK13252.1"/>
    <property type="match status" value="1"/>
</dbReference>
<keyword evidence="4 10" id="KW-0560">Oxidoreductase</keyword>
<dbReference type="NCBIfam" id="TIGR01804">
    <property type="entry name" value="BADH"/>
    <property type="match status" value="1"/>
</dbReference>
<comment type="caution">
    <text evidence="14">The sequence shown here is derived from an EMBL/GenBank/DDBJ whole genome shotgun (WGS) entry which is preliminary data.</text>
</comment>
<dbReference type="PANTHER" id="PTHR11699">
    <property type="entry name" value="ALDEHYDE DEHYDROGENASE-RELATED"/>
    <property type="match status" value="1"/>
</dbReference>
<dbReference type="FunFam" id="3.40.605.10:FF:000007">
    <property type="entry name" value="NAD/NADP-dependent betaine aldehyde dehydrogenase"/>
    <property type="match status" value="1"/>
</dbReference>
<feature type="modified residue" description="Cysteine sulfenic acid (-SOH)" evidence="10">
    <location>
        <position position="281"/>
    </location>
</feature>
<keyword evidence="3 10" id="KW-0630">Potassium</keyword>
<comment type="cofactor">
    <cofactor evidence="10">
        <name>K(+)</name>
        <dbReference type="ChEBI" id="CHEBI:29103"/>
    </cofactor>
    <text evidence="10">Binds 2 potassium ions per subunit.</text>
</comment>
<comment type="similarity">
    <text evidence="1 10 12">Belongs to the aldehyde dehydrogenase family.</text>
</comment>
<keyword evidence="2 10" id="KW-0479">Metal-binding</keyword>
<dbReference type="EC" id="1.2.1.8" evidence="10"/>
<evidence type="ECO:0000256" key="6">
    <source>
        <dbReference type="ARBA" id="ARBA00023097"/>
    </source>
</evidence>
<dbReference type="InterPro" id="IPR016161">
    <property type="entry name" value="Ald_DH/histidinol_DH"/>
</dbReference>
<evidence type="ECO:0000313" key="15">
    <source>
        <dbReference type="Proteomes" id="UP001169862"/>
    </source>
</evidence>
<evidence type="ECO:0000256" key="10">
    <source>
        <dbReference type="HAMAP-Rule" id="MF_00804"/>
    </source>
</evidence>
<feature type="active site" description="Charge relay system" evidence="10">
    <location>
        <position position="459"/>
    </location>
</feature>
<dbReference type="SUPFAM" id="SSF53720">
    <property type="entry name" value="ALDH-like"/>
    <property type="match status" value="1"/>
</dbReference>
<evidence type="ECO:0000256" key="3">
    <source>
        <dbReference type="ARBA" id="ARBA00022958"/>
    </source>
</evidence>
<evidence type="ECO:0000256" key="5">
    <source>
        <dbReference type="ARBA" id="ARBA00023027"/>
    </source>
</evidence>
<dbReference type="InterPro" id="IPR016162">
    <property type="entry name" value="Ald_DH_N"/>
</dbReference>
<gene>
    <name evidence="10 14" type="primary">betB</name>
    <name evidence="14" type="ORF">Q4490_07340</name>
</gene>
<dbReference type="PROSITE" id="PS00687">
    <property type="entry name" value="ALDEHYDE_DEHYDR_GLU"/>
    <property type="match status" value="1"/>
</dbReference>
<feature type="binding site" evidence="10">
    <location>
        <begin position="147"/>
        <end position="149"/>
    </location>
    <ligand>
        <name>NAD(+)</name>
        <dbReference type="ChEBI" id="CHEBI:57540"/>
    </ligand>
</feature>
<keyword evidence="10" id="KW-0521">NADP</keyword>
<evidence type="ECO:0000256" key="9">
    <source>
        <dbReference type="ARBA" id="ARBA00065931"/>
    </source>
</evidence>
<comment type="caution">
    <text evidence="10">Lacks conserved residue(s) required for the propagation of feature annotation.</text>
</comment>
<feature type="binding site" description="covalent" evidence="10">
    <location>
        <position position="281"/>
    </location>
    <ligand>
        <name>NAD(+)</name>
        <dbReference type="ChEBI" id="CHEBI:57540"/>
    </ligand>
</feature>
<dbReference type="InterPro" id="IPR015590">
    <property type="entry name" value="Aldehyde_DH_dom"/>
</dbReference>
<comment type="catalytic activity">
    <reaction evidence="8">
        <text>betaine aldehyde + NAD(+) + H2O = glycine betaine + NADH + 2 H(+)</text>
        <dbReference type="Rhea" id="RHEA:15305"/>
        <dbReference type="ChEBI" id="CHEBI:15377"/>
        <dbReference type="ChEBI" id="CHEBI:15378"/>
        <dbReference type="ChEBI" id="CHEBI:15710"/>
        <dbReference type="ChEBI" id="CHEBI:17750"/>
        <dbReference type="ChEBI" id="CHEBI:57540"/>
        <dbReference type="ChEBI" id="CHEBI:57945"/>
        <dbReference type="EC" id="1.2.1.8"/>
    </reaction>
    <physiologicalReaction direction="left-to-right" evidence="8">
        <dbReference type="Rhea" id="RHEA:15306"/>
    </physiologicalReaction>
</comment>
<evidence type="ECO:0000256" key="2">
    <source>
        <dbReference type="ARBA" id="ARBA00022723"/>
    </source>
</evidence>
<comment type="subunit">
    <text evidence="9 10">Dimer of dimers.</text>
</comment>
<dbReference type="CDD" id="cd07090">
    <property type="entry name" value="ALDH_F9_TMBADH"/>
    <property type="match status" value="1"/>
</dbReference>
<accession>A0AAW7XKL1</accession>
<dbReference type="Gene3D" id="3.40.605.10">
    <property type="entry name" value="Aldehyde Dehydrogenase, Chain A, domain 1"/>
    <property type="match status" value="1"/>
</dbReference>
<feature type="binding site" evidence="10">
    <location>
        <position position="452"/>
    </location>
    <ligand>
        <name>K(+)</name>
        <dbReference type="ChEBI" id="CHEBI:29103"/>
        <label>2</label>
    </ligand>
</feature>
<sequence length="486" mass="51793">MQQQTLFINGQSFAATSGEVFDTTNPATGEVITQVQQASQADVDAAVAAAQAAQASWGAMSGAERGRILNRAAQLIRDHNDELARLEVLDTGKPWQEAEVVDIQTGADVIEYFAGLAASLQGEYQDLGNGSFFYTRPEPLGVCAGIGAWNYPVQIAMWKAGPCLAAGNTMVFKPSEETPLSVIRLAELFTQAGLPDGVFNVVQGDARVGQMLTAHPGIAKVSFTGECGTGRKVMGASSATLKEVTMELGGKSPLIVFDDADLKNAVAGAMIANFYTQGEVCTNGTRVFVHESIYDTFLEQLKARTEQLVMGDPMDPNTQIGSLISIQHLEKVMGYIDAAKAAGARLLCGGERATEGALAEGAFVKPTVFADCTDDMPQVKDEIFGPVMSVLKFSDESEVIRRANDTEFGLAAGLFTRDISRAHRVIAQLEAGICWINTWGGSPAEMPVGGYKQSGIGRENGVDTLKHYTQTKSVLVELGDIDSPYA</sequence>
<evidence type="ECO:0000256" key="12">
    <source>
        <dbReference type="RuleBase" id="RU003345"/>
    </source>
</evidence>
<dbReference type="HAMAP" id="MF_00804">
    <property type="entry name" value="BADH"/>
    <property type="match status" value="1"/>
</dbReference>
<evidence type="ECO:0000256" key="1">
    <source>
        <dbReference type="ARBA" id="ARBA00009986"/>
    </source>
</evidence>
<dbReference type="InterPro" id="IPR011264">
    <property type="entry name" value="BADH"/>
</dbReference>
<evidence type="ECO:0000256" key="4">
    <source>
        <dbReference type="ARBA" id="ARBA00023002"/>
    </source>
</evidence>
<protein>
    <recommendedName>
        <fullName evidence="10">Betaine aldehyde dehydrogenase</fullName>
        <shortName evidence="10">BADH</shortName>
        <ecNumber evidence="10">1.2.1.8</ecNumber>
    </recommendedName>
</protein>
<evidence type="ECO:0000256" key="11">
    <source>
        <dbReference type="PROSITE-ProRule" id="PRU10007"/>
    </source>
</evidence>
<dbReference type="AlphaFoldDB" id="A0AAW7XKL1"/>
<feature type="active site" description="Nucleophile" evidence="10">
    <location>
        <position position="281"/>
    </location>
</feature>